<sequence length="169" mass="20353">MNKNLIIVFLLLHLICIFSYGQKSNYSPTTELYGYYQKGQNFKTIHPKIEDYEALMAWNGFTFLRTEKVSEQDYKLIFSKKYEDGFTLKIQIHYQFMESYFRIKIEKMEVILANGDVMHYTVNLSNPTIKNQYEKMYQWFVMELIKKINPLKTFTKEEFQQAINNNDKL</sequence>
<evidence type="ECO:0000313" key="2">
    <source>
        <dbReference type="Proteomes" id="UP000431264"/>
    </source>
</evidence>
<dbReference type="RefSeq" id="WP_140997571.1">
    <property type="nucleotide sequence ID" value="NZ_VDCZ01000005.1"/>
</dbReference>
<accession>A0A6I4IS95</accession>
<reference evidence="2" key="1">
    <citation type="submission" date="2019-05" db="EMBL/GenBank/DDBJ databases">
        <title>Flavobacterium profundi sp. nov., isolated from a deep-sea seamount.</title>
        <authorList>
            <person name="Zhang D.-C."/>
        </authorList>
    </citation>
    <scope>NUCLEOTIDE SEQUENCE [LARGE SCALE GENOMIC DNA]</scope>
    <source>
        <strain evidence="2">TP390</strain>
    </source>
</reference>
<evidence type="ECO:0000313" key="1">
    <source>
        <dbReference type="EMBL" id="MVO09186.1"/>
    </source>
</evidence>
<organism evidence="1 2">
    <name type="scientific">Flavobacterium profundi</name>
    <dbReference type="NCBI Taxonomy" id="1774945"/>
    <lineage>
        <taxon>Bacteria</taxon>
        <taxon>Pseudomonadati</taxon>
        <taxon>Bacteroidota</taxon>
        <taxon>Flavobacteriia</taxon>
        <taxon>Flavobacteriales</taxon>
        <taxon>Flavobacteriaceae</taxon>
        <taxon>Flavobacterium</taxon>
    </lineage>
</organism>
<proteinExistence type="predicted"/>
<comment type="caution">
    <text evidence="1">The sequence shown here is derived from an EMBL/GenBank/DDBJ whole genome shotgun (WGS) entry which is preliminary data.</text>
</comment>
<dbReference type="AlphaFoldDB" id="A0A6I4IS95"/>
<dbReference type="OrthoDB" id="1493596at2"/>
<protein>
    <recommendedName>
        <fullName evidence="3">DUF4468 domain-containing protein</fullName>
    </recommendedName>
</protein>
<name>A0A6I4IS95_9FLAO</name>
<dbReference type="EMBL" id="WQLW01000005">
    <property type="protein sequence ID" value="MVO09186.1"/>
    <property type="molecule type" value="Genomic_DNA"/>
</dbReference>
<gene>
    <name evidence="1" type="ORF">GOQ30_08440</name>
</gene>
<keyword evidence="2" id="KW-1185">Reference proteome</keyword>
<evidence type="ECO:0008006" key="3">
    <source>
        <dbReference type="Google" id="ProtNLM"/>
    </source>
</evidence>
<dbReference type="Proteomes" id="UP000431264">
    <property type="component" value="Unassembled WGS sequence"/>
</dbReference>